<accession>A0A6B2JW98</accession>
<dbReference type="PROSITE" id="PS50931">
    <property type="entry name" value="HTH_LYSR"/>
    <property type="match status" value="1"/>
</dbReference>
<dbReference type="Pfam" id="PF03466">
    <property type="entry name" value="LysR_substrate"/>
    <property type="match status" value="1"/>
</dbReference>
<dbReference type="FunFam" id="1.10.10.10:FF:000001">
    <property type="entry name" value="LysR family transcriptional regulator"/>
    <property type="match status" value="1"/>
</dbReference>
<protein>
    <submittedName>
        <fullName evidence="6">LysR family transcriptional regulator</fullName>
    </submittedName>
</protein>
<name>A0A6B2JW98_9RHOB</name>
<evidence type="ECO:0000313" key="6">
    <source>
        <dbReference type="EMBL" id="NDV02390.1"/>
    </source>
</evidence>
<dbReference type="Gene3D" id="3.40.190.10">
    <property type="entry name" value="Periplasmic binding protein-like II"/>
    <property type="match status" value="2"/>
</dbReference>
<dbReference type="PANTHER" id="PTHR30126">
    <property type="entry name" value="HTH-TYPE TRANSCRIPTIONAL REGULATOR"/>
    <property type="match status" value="1"/>
</dbReference>
<evidence type="ECO:0000256" key="1">
    <source>
        <dbReference type="ARBA" id="ARBA00009437"/>
    </source>
</evidence>
<gene>
    <name evidence="6" type="ORF">GZA08_15570</name>
</gene>
<evidence type="ECO:0000256" key="4">
    <source>
        <dbReference type="ARBA" id="ARBA00023163"/>
    </source>
</evidence>
<dbReference type="SUPFAM" id="SSF53850">
    <property type="entry name" value="Periplasmic binding protein-like II"/>
    <property type="match status" value="1"/>
</dbReference>
<proteinExistence type="inferred from homology"/>
<dbReference type="PRINTS" id="PR00039">
    <property type="entry name" value="HTHLYSR"/>
</dbReference>
<reference evidence="6 7" key="1">
    <citation type="submission" date="2020-02" db="EMBL/GenBank/DDBJ databases">
        <title>Pseudoroseicyclus tamarix, sp. nov., isolated from offshore sediment of a Tamarix chinensis forest.</title>
        <authorList>
            <person name="Gai Y."/>
        </authorList>
    </citation>
    <scope>NUCLEOTIDE SEQUENCE [LARGE SCALE GENOMIC DNA]</scope>
    <source>
        <strain evidence="6 7">CLL3-39</strain>
    </source>
</reference>
<dbReference type="InterPro" id="IPR000847">
    <property type="entry name" value="LysR_HTH_N"/>
</dbReference>
<dbReference type="Pfam" id="PF00126">
    <property type="entry name" value="HTH_1"/>
    <property type="match status" value="1"/>
</dbReference>
<dbReference type="InterPro" id="IPR036390">
    <property type="entry name" value="WH_DNA-bd_sf"/>
</dbReference>
<dbReference type="Gene3D" id="1.10.10.10">
    <property type="entry name" value="Winged helix-like DNA-binding domain superfamily/Winged helix DNA-binding domain"/>
    <property type="match status" value="1"/>
</dbReference>
<dbReference type="InterPro" id="IPR005119">
    <property type="entry name" value="LysR_subst-bd"/>
</dbReference>
<keyword evidence="7" id="KW-1185">Reference proteome</keyword>
<keyword evidence="4" id="KW-0804">Transcription</keyword>
<dbReference type="AlphaFoldDB" id="A0A6B2JW98"/>
<comment type="caution">
    <text evidence="6">The sequence shown here is derived from an EMBL/GenBank/DDBJ whole genome shotgun (WGS) entry which is preliminary data.</text>
</comment>
<dbReference type="GO" id="GO:0003700">
    <property type="term" value="F:DNA-binding transcription factor activity"/>
    <property type="evidence" value="ECO:0007669"/>
    <property type="project" value="InterPro"/>
</dbReference>
<evidence type="ECO:0000256" key="3">
    <source>
        <dbReference type="ARBA" id="ARBA00023125"/>
    </source>
</evidence>
<feature type="domain" description="HTH lysR-type" evidence="5">
    <location>
        <begin position="18"/>
        <end position="76"/>
    </location>
</feature>
<keyword evidence="2" id="KW-0805">Transcription regulation</keyword>
<dbReference type="InterPro" id="IPR036388">
    <property type="entry name" value="WH-like_DNA-bd_sf"/>
</dbReference>
<dbReference type="PANTHER" id="PTHR30126:SF40">
    <property type="entry name" value="HTH-TYPE TRANSCRIPTIONAL REGULATOR GLTR"/>
    <property type="match status" value="1"/>
</dbReference>
<sequence length="355" mass="38752">MSNLTTGLRPGTASSVDIKFRQLEIFYGVVVAGTITRASQRIGLSQPSISQQLAKLEETLGARLIERNRTGTVALTPAGEFWFRHAEDMLREMQSVLREHEQRFRNGSVVLRMGITPAMRGTFVMAAAKIAMRETDFAKFEVVYDLNSSALFEQLRMHKVNVAILASEVLGAEASSFAVDQLYEDHIALAVPATVSEDDLRYAFSPGAEPDRIRPELLRYVEIDGSVPTRAPSDEWYRTHLPAAMGSFGAPSFTVAASFVAEGLATAHLPISTAAHLPATMRQQMRLYVLPGMSRKVVIAMRKHLLTHGTYARIFRGIVDFCQTELSRTMAETGAAPVCPLIDGGAAGAASHAAE</sequence>
<dbReference type="Proteomes" id="UP000474757">
    <property type="component" value="Unassembled WGS sequence"/>
</dbReference>
<dbReference type="RefSeq" id="WP_163895265.1">
    <property type="nucleotide sequence ID" value="NZ_JAAFYS010000003.1"/>
</dbReference>
<evidence type="ECO:0000313" key="7">
    <source>
        <dbReference type="Proteomes" id="UP000474757"/>
    </source>
</evidence>
<dbReference type="EMBL" id="JAAGAB010000003">
    <property type="protein sequence ID" value="NDV02390.1"/>
    <property type="molecule type" value="Genomic_DNA"/>
</dbReference>
<comment type="similarity">
    <text evidence="1">Belongs to the LysR transcriptional regulatory family.</text>
</comment>
<evidence type="ECO:0000259" key="5">
    <source>
        <dbReference type="PROSITE" id="PS50931"/>
    </source>
</evidence>
<evidence type="ECO:0000256" key="2">
    <source>
        <dbReference type="ARBA" id="ARBA00023015"/>
    </source>
</evidence>
<dbReference type="GO" id="GO:0000976">
    <property type="term" value="F:transcription cis-regulatory region binding"/>
    <property type="evidence" value="ECO:0007669"/>
    <property type="project" value="TreeGrafter"/>
</dbReference>
<dbReference type="SUPFAM" id="SSF46785">
    <property type="entry name" value="Winged helix' DNA-binding domain"/>
    <property type="match status" value="1"/>
</dbReference>
<keyword evidence="3" id="KW-0238">DNA-binding</keyword>
<organism evidence="6 7">
    <name type="scientific">Pseudoroseicyclus tamaricis</name>
    <dbReference type="NCBI Taxonomy" id="2705421"/>
    <lineage>
        <taxon>Bacteria</taxon>
        <taxon>Pseudomonadati</taxon>
        <taxon>Pseudomonadota</taxon>
        <taxon>Alphaproteobacteria</taxon>
        <taxon>Rhodobacterales</taxon>
        <taxon>Paracoccaceae</taxon>
        <taxon>Pseudoroseicyclus</taxon>
    </lineage>
</organism>